<sequence>MPRGTEHVEAPVPVQPSTTDLEEWSGPPVWRQNQEQETAIQESKSEVVHKIDVVAIEVNLLYADLRKVSEGLVQTENNMATLQQEVSKWLDSLLQLPDKDQPQ</sequence>
<dbReference type="AlphaFoldDB" id="A0AAV7MSW4"/>
<evidence type="ECO:0000256" key="2">
    <source>
        <dbReference type="SAM" id="MobiDB-lite"/>
    </source>
</evidence>
<dbReference type="Proteomes" id="UP001066276">
    <property type="component" value="Chromosome 9"/>
</dbReference>
<name>A0AAV7MSW4_PLEWA</name>
<proteinExistence type="predicted"/>
<dbReference type="EMBL" id="JANPWB010000013">
    <property type="protein sequence ID" value="KAJ1106387.1"/>
    <property type="molecule type" value="Genomic_DNA"/>
</dbReference>
<evidence type="ECO:0000313" key="3">
    <source>
        <dbReference type="EMBL" id="KAJ1106387.1"/>
    </source>
</evidence>
<keyword evidence="1" id="KW-0175">Coiled coil</keyword>
<keyword evidence="4" id="KW-1185">Reference proteome</keyword>
<comment type="caution">
    <text evidence="3">The sequence shown here is derived from an EMBL/GenBank/DDBJ whole genome shotgun (WGS) entry which is preliminary data.</text>
</comment>
<accession>A0AAV7MSW4</accession>
<feature type="region of interest" description="Disordered" evidence="2">
    <location>
        <begin position="1"/>
        <end position="27"/>
    </location>
</feature>
<evidence type="ECO:0000313" key="4">
    <source>
        <dbReference type="Proteomes" id="UP001066276"/>
    </source>
</evidence>
<evidence type="ECO:0000256" key="1">
    <source>
        <dbReference type="SAM" id="Coils"/>
    </source>
</evidence>
<protein>
    <submittedName>
        <fullName evidence="3">Uncharacterized protein</fullName>
    </submittedName>
</protein>
<organism evidence="3 4">
    <name type="scientific">Pleurodeles waltl</name>
    <name type="common">Iberian ribbed newt</name>
    <dbReference type="NCBI Taxonomy" id="8319"/>
    <lineage>
        <taxon>Eukaryota</taxon>
        <taxon>Metazoa</taxon>
        <taxon>Chordata</taxon>
        <taxon>Craniata</taxon>
        <taxon>Vertebrata</taxon>
        <taxon>Euteleostomi</taxon>
        <taxon>Amphibia</taxon>
        <taxon>Batrachia</taxon>
        <taxon>Caudata</taxon>
        <taxon>Salamandroidea</taxon>
        <taxon>Salamandridae</taxon>
        <taxon>Pleurodelinae</taxon>
        <taxon>Pleurodeles</taxon>
    </lineage>
</organism>
<reference evidence="3" key="1">
    <citation type="journal article" date="2022" name="bioRxiv">
        <title>Sequencing and chromosome-scale assembly of the giantPleurodeles waltlgenome.</title>
        <authorList>
            <person name="Brown T."/>
            <person name="Elewa A."/>
            <person name="Iarovenko S."/>
            <person name="Subramanian E."/>
            <person name="Araus A.J."/>
            <person name="Petzold A."/>
            <person name="Susuki M."/>
            <person name="Suzuki K.-i.T."/>
            <person name="Hayashi T."/>
            <person name="Toyoda A."/>
            <person name="Oliveira C."/>
            <person name="Osipova E."/>
            <person name="Leigh N.D."/>
            <person name="Simon A."/>
            <person name="Yun M.H."/>
        </authorList>
    </citation>
    <scope>NUCLEOTIDE SEQUENCE</scope>
    <source>
        <strain evidence="3">20211129_DDA</strain>
        <tissue evidence="3">Liver</tissue>
    </source>
</reference>
<feature type="coiled-coil region" evidence="1">
    <location>
        <begin position="65"/>
        <end position="92"/>
    </location>
</feature>
<gene>
    <name evidence="3" type="ORF">NDU88_003788</name>
</gene>